<sequence length="69" mass="7542">MCSTRGSLERSAFMVSLYVTPASYHPNHQQQLWANEQGGIGSCLTSQPTATLHLGVAPFAVILRYTSRC</sequence>
<dbReference type="EMBL" id="JBAWTH010000058">
    <property type="protein sequence ID" value="KAL2281316.1"/>
    <property type="molecule type" value="Genomic_DNA"/>
</dbReference>
<proteinExistence type="predicted"/>
<dbReference type="Proteomes" id="UP001600888">
    <property type="component" value="Unassembled WGS sequence"/>
</dbReference>
<reference evidence="1 2" key="1">
    <citation type="submission" date="2024-03" db="EMBL/GenBank/DDBJ databases">
        <title>A high-quality draft genome sequence of Diaporthe vaccinii, a causative agent of upright dieback and viscid rot disease in cranberry plants.</title>
        <authorList>
            <person name="Sarrasin M."/>
            <person name="Lang B.F."/>
            <person name="Burger G."/>
        </authorList>
    </citation>
    <scope>NUCLEOTIDE SEQUENCE [LARGE SCALE GENOMIC DNA]</scope>
    <source>
        <strain evidence="1 2">IS7</strain>
    </source>
</reference>
<keyword evidence="2" id="KW-1185">Reference proteome</keyword>
<gene>
    <name evidence="1" type="ORF">FJTKL_11735</name>
</gene>
<name>A0ABR4EFU1_9PEZI</name>
<evidence type="ECO:0000313" key="1">
    <source>
        <dbReference type="EMBL" id="KAL2281316.1"/>
    </source>
</evidence>
<accession>A0ABR4EFU1</accession>
<protein>
    <submittedName>
        <fullName evidence="1">Uncharacterized protein</fullName>
    </submittedName>
</protein>
<organism evidence="1 2">
    <name type="scientific">Diaporthe vaccinii</name>
    <dbReference type="NCBI Taxonomy" id="105482"/>
    <lineage>
        <taxon>Eukaryota</taxon>
        <taxon>Fungi</taxon>
        <taxon>Dikarya</taxon>
        <taxon>Ascomycota</taxon>
        <taxon>Pezizomycotina</taxon>
        <taxon>Sordariomycetes</taxon>
        <taxon>Sordariomycetidae</taxon>
        <taxon>Diaporthales</taxon>
        <taxon>Diaporthaceae</taxon>
        <taxon>Diaporthe</taxon>
        <taxon>Diaporthe eres species complex</taxon>
    </lineage>
</organism>
<evidence type="ECO:0000313" key="2">
    <source>
        <dbReference type="Proteomes" id="UP001600888"/>
    </source>
</evidence>
<comment type="caution">
    <text evidence="1">The sequence shown here is derived from an EMBL/GenBank/DDBJ whole genome shotgun (WGS) entry which is preliminary data.</text>
</comment>